<reference evidence="1" key="1">
    <citation type="submission" date="2018-11" db="EMBL/GenBank/DDBJ databases">
        <title>The sequence and de novo assembly of Larimichthys crocea genome using PacBio and Hi-C technologies.</title>
        <authorList>
            <person name="Xu P."/>
            <person name="Chen B."/>
            <person name="Zhou Z."/>
            <person name="Ke Q."/>
            <person name="Wu Y."/>
            <person name="Bai H."/>
            <person name="Pu F."/>
        </authorList>
    </citation>
    <scope>NUCLEOTIDE SEQUENCE</scope>
    <source>
        <tissue evidence="1">Muscle</tissue>
    </source>
</reference>
<dbReference type="Proteomes" id="UP000793456">
    <property type="component" value="Chromosome XXIV"/>
</dbReference>
<evidence type="ECO:0000313" key="1">
    <source>
        <dbReference type="EMBL" id="TMS02184.1"/>
    </source>
</evidence>
<proteinExistence type="predicted"/>
<name>A0ACD3Q5E1_LARCR</name>
<keyword evidence="2" id="KW-1185">Reference proteome</keyword>
<sequence>MATGKPKDSADASLPFAALQLLAPPVRLVSAALWTVMKQEGRGAVRRGGGVCDSSL</sequence>
<evidence type="ECO:0000313" key="2">
    <source>
        <dbReference type="Proteomes" id="UP000793456"/>
    </source>
</evidence>
<comment type="caution">
    <text evidence="1">The sequence shown here is derived from an EMBL/GenBank/DDBJ whole genome shotgun (WGS) entry which is preliminary data.</text>
</comment>
<protein>
    <submittedName>
        <fullName evidence="1">Uncharacterized protein</fullName>
    </submittedName>
</protein>
<gene>
    <name evidence="1" type="ORF">E3U43_007724</name>
</gene>
<organism evidence="1 2">
    <name type="scientific">Larimichthys crocea</name>
    <name type="common">Large yellow croaker</name>
    <name type="synonym">Pseudosciaena crocea</name>
    <dbReference type="NCBI Taxonomy" id="215358"/>
    <lineage>
        <taxon>Eukaryota</taxon>
        <taxon>Metazoa</taxon>
        <taxon>Chordata</taxon>
        <taxon>Craniata</taxon>
        <taxon>Vertebrata</taxon>
        <taxon>Euteleostomi</taxon>
        <taxon>Actinopterygii</taxon>
        <taxon>Neopterygii</taxon>
        <taxon>Teleostei</taxon>
        <taxon>Neoteleostei</taxon>
        <taxon>Acanthomorphata</taxon>
        <taxon>Eupercaria</taxon>
        <taxon>Sciaenidae</taxon>
        <taxon>Larimichthys</taxon>
    </lineage>
</organism>
<accession>A0ACD3Q5E1</accession>
<dbReference type="EMBL" id="CM011697">
    <property type="protein sequence ID" value="TMS02184.1"/>
    <property type="molecule type" value="Genomic_DNA"/>
</dbReference>